<evidence type="ECO:0000313" key="3">
    <source>
        <dbReference type="EMBL" id="RUS82925.1"/>
    </source>
</evidence>
<keyword evidence="4" id="KW-1185">Reference proteome</keyword>
<evidence type="ECO:0000256" key="1">
    <source>
        <dbReference type="SAM" id="MobiDB-lite"/>
    </source>
</evidence>
<feature type="region of interest" description="Disordered" evidence="1">
    <location>
        <begin position="1"/>
        <end position="65"/>
    </location>
</feature>
<sequence length="219" mass="23499">MTTQAVEKDYLRNPGQRNGFPGSSDGTRNGGRSTSPNTPSCFASHQHKSSSPPSQSSPPSPTLAPSLACCSPSLSYRQHLYGSDVPMRATGISSSPGQAKNSTVAYSDDTNTEKSLVPTANGLSRLTVPVLSDVNDLSGDSSVRKRKRHRQQQLQHKEATAIQYLRTLYCDNTSYNSDDTFQTNLDSPVDENNKNNKSRGGLLFLLAMAALFGIGGGNE</sequence>
<dbReference type="EMBL" id="RQTK01000265">
    <property type="protein sequence ID" value="RUS82925.1"/>
    <property type="molecule type" value="Genomic_DNA"/>
</dbReference>
<feature type="compositionally biased region" description="Basic and acidic residues" evidence="1">
    <location>
        <begin position="1"/>
        <end position="11"/>
    </location>
</feature>
<feature type="compositionally biased region" description="Polar residues" evidence="1">
    <location>
        <begin position="91"/>
        <end position="109"/>
    </location>
</feature>
<feature type="region of interest" description="Disordered" evidence="1">
    <location>
        <begin position="87"/>
        <end position="113"/>
    </location>
</feature>
<evidence type="ECO:0000313" key="4">
    <source>
        <dbReference type="Proteomes" id="UP000271974"/>
    </source>
</evidence>
<organism evidence="3 4">
    <name type="scientific">Elysia chlorotica</name>
    <name type="common">Eastern emerald elysia</name>
    <name type="synonym">Sea slug</name>
    <dbReference type="NCBI Taxonomy" id="188477"/>
    <lineage>
        <taxon>Eukaryota</taxon>
        <taxon>Metazoa</taxon>
        <taxon>Spiralia</taxon>
        <taxon>Lophotrochozoa</taxon>
        <taxon>Mollusca</taxon>
        <taxon>Gastropoda</taxon>
        <taxon>Heterobranchia</taxon>
        <taxon>Euthyneura</taxon>
        <taxon>Panpulmonata</taxon>
        <taxon>Sacoglossa</taxon>
        <taxon>Placobranchoidea</taxon>
        <taxon>Plakobranchidae</taxon>
        <taxon>Elysia</taxon>
    </lineage>
</organism>
<dbReference type="AlphaFoldDB" id="A0A3S1B9F2"/>
<keyword evidence="2" id="KW-1133">Transmembrane helix</keyword>
<comment type="caution">
    <text evidence="3">The sequence shown here is derived from an EMBL/GenBank/DDBJ whole genome shotgun (WGS) entry which is preliminary data.</text>
</comment>
<gene>
    <name evidence="3" type="ORF">EGW08_009309</name>
</gene>
<feature type="compositionally biased region" description="Polar residues" evidence="1">
    <location>
        <begin position="24"/>
        <end position="43"/>
    </location>
</feature>
<accession>A0A3S1B9F2</accession>
<protein>
    <submittedName>
        <fullName evidence="3">Uncharacterized protein</fullName>
    </submittedName>
</protein>
<name>A0A3S1B9F2_ELYCH</name>
<reference evidence="3 4" key="1">
    <citation type="submission" date="2019-01" db="EMBL/GenBank/DDBJ databases">
        <title>A draft genome assembly of the solar-powered sea slug Elysia chlorotica.</title>
        <authorList>
            <person name="Cai H."/>
            <person name="Li Q."/>
            <person name="Fang X."/>
            <person name="Li J."/>
            <person name="Curtis N.E."/>
            <person name="Altenburger A."/>
            <person name="Shibata T."/>
            <person name="Feng M."/>
            <person name="Maeda T."/>
            <person name="Schwartz J.A."/>
            <person name="Shigenobu S."/>
            <person name="Lundholm N."/>
            <person name="Nishiyama T."/>
            <person name="Yang H."/>
            <person name="Hasebe M."/>
            <person name="Li S."/>
            <person name="Pierce S.K."/>
            <person name="Wang J."/>
        </authorList>
    </citation>
    <scope>NUCLEOTIDE SEQUENCE [LARGE SCALE GENOMIC DNA]</scope>
    <source>
        <strain evidence="3">EC2010</strain>
        <tissue evidence="3">Whole organism of an adult</tissue>
    </source>
</reference>
<proteinExistence type="predicted"/>
<evidence type="ECO:0000256" key="2">
    <source>
        <dbReference type="SAM" id="Phobius"/>
    </source>
</evidence>
<keyword evidence="2" id="KW-0472">Membrane</keyword>
<feature type="transmembrane region" description="Helical" evidence="2">
    <location>
        <begin position="200"/>
        <end position="217"/>
    </location>
</feature>
<keyword evidence="2" id="KW-0812">Transmembrane</keyword>
<dbReference type="Proteomes" id="UP000271974">
    <property type="component" value="Unassembled WGS sequence"/>
</dbReference>
<feature type="non-terminal residue" evidence="3">
    <location>
        <position position="219"/>
    </location>
</feature>